<accession>A0A7G1KKW9</accession>
<reference evidence="3 4" key="1">
    <citation type="submission" date="2020-08" db="EMBL/GenBank/DDBJ databases">
        <title>Genome Sequencing of Nocardia wallacei strain FMUON74 and assembly.</title>
        <authorList>
            <person name="Toyokawa M."/>
            <person name="Uesaka K."/>
        </authorList>
    </citation>
    <scope>NUCLEOTIDE SEQUENCE [LARGE SCALE GENOMIC DNA]</scope>
    <source>
        <strain evidence="3 4">FMUON74</strain>
    </source>
</reference>
<dbReference type="InterPro" id="IPR000873">
    <property type="entry name" value="AMP-dep_synth/lig_dom"/>
</dbReference>
<dbReference type="Pfam" id="PF13193">
    <property type="entry name" value="AMP-binding_C"/>
    <property type="match status" value="1"/>
</dbReference>
<dbReference type="InterPro" id="IPR020845">
    <property type="entry name" value="AMP-binding_CS"/>
</dbReference>
<keyword evidence="4" id="KW-1185">Reference proteome</keyword>
<keyword evidence="3" id="KW-0436">Ligase</keyword>
<dbReference type="Pfam" id="PF00501">
    <property type="entry name" value="AMP-binding"/>
    <property type="match status" value="1"/>
</dbReference>
<dbReference type="Gene3D" id="3.40.50.12780">
    <property type="entry name" value="N-terminal domain of ligase-like"/>
    <property type="match status" value="1"/>
</dbReference>
<name>A0A7G1KKW9_9NOCA</name>
<dbReference type="PROSITE" id="PS00455">
    <property type="entry name" value="AMP_BINDING"/>
    <property type="match status" value="1"/>
</dbReference>
<dbReference type="EMBL" id="AP023396">
    <property type="protein sequence ID" value="BCK55927.1"/>
    <property type="molecule type" value="Genomic_DNA"/>
</dbReference>
<dbReference type="SUPFAM" id="SSF56801">
    <property type="entry name" value="Acetyl-CoA synthetase-like"/>
    <property type="match status" value="1"/>
</dbReference>
<feature type="domain" description="AMP-binding enzyme C-terminal" evidence="2">
    <location>
        <begin position="433"/>
        <end position="508"/>
    </location>
</feature>
<organism evidence="3 4">
    <name type="scientific">Nocardia wallacei</name>
    <dbReference type="NCBI Taxonomy" id="480035"/>
    <lineage>
        <taxon>Bacteria</taxon>
        <taxon>Bacillati</taxon>
        <taxon>Actinomycetota</taxon>
        <taxon>Actinomycetes</taxon>
        <taxon>Mycobacteriales</taxon>
        <taxon>Nocardiaceae</taxon>
        <taxon>Nocardia</taxon>
    </lineage>
</organism>
<proteinExistence type="predicted"/>
<dbReference type="Gene3D" id="3.30.300.30">
    <property type="match status" value="1"/>
</dbReference>
<gene>
    <name evidence="3" type="ORF">NWFMUON74_36990</name>
</gene>
<evidence type="ECO:0000259" key="2">
    <source>
        <dbReference type="Pfam" id="PF13193"/>
    </source>
</evidence>
<evidence type="ECO:0000313" key="3">
    <source>
        <dbReference type="EMBL" id="BCK55927.1"/>
    </source>
</evidence>
<dbReference type="KEGG" id="nwl:NWFMUON74_36990"/>
<dbReference type="InterPro" id="IPR025110">
    <property type="entry name" value="AMP-bd_C"/>
</dbReference>
<dbReference type="Proteomes" id="UP000516173">
    <property type="component" value="Chromosome"/>
</dbReference>
<feature type="domain" description="AMP-dependent synthetase/ligase" evidence="1">
    <location>
        <begin position="26"/>
        <end position="383"/>
    </location>
</feature>
<evidence type="ECO:0000313" key="4">
    <source>
        <dbReference type="Proteomes" id="UP000516173"/>
    </source>
</evidence>
<dbReference type="PANTHER" id="PTHR43767">
    <property type="entry name" value="LONG-CHAIN-FATTY-ACID--COA LIGASE"/>
    <property type="match status" value="1"/>
</dbReference>
<dbReference type="RefSeq" id="WP_187683093.1">
    <property type="nucleotide sequence ID" value="NZ_AP023396.1"/>
</dbReference>
<dbReference type="PANTHER" id="PTHR43767:SF7">
    <property type="entry name" value="MEDIUM_LONG-CHAIN-FATTY-ACID--COA LIGASE FADD8"/>
    <property type="match status" value="1"/>
</dbReference>
<dbReference type="GO" id="GO:0016877">
    <property type="term" value="F:ligase activity, forming carbon-sulfur bonds"/>
    <property type="evidence" value="ECO:0007669"/>
    <property type="project" value="UniProtKB-ARBA"/>
</dbReference>
<evidence type="ECO:0000259" key="1">
    <source>
        <dbReference type="Pfam" id="PF00501"/>
    </source>
</evidence>
<dbReference type="AlphaFoldDB" id="A0A7G1KKW9"/>
<dbReference type="InterPro" id="IPR050237">
    <property type="entry name" value="ATP-dep_AMP-bd_enzyme"/>
</dbReference>
<dbReference type="InterPro" id="IPR045851">
    <property type="entry name" value="AMP-bd_C_sf"/>
</dbReference>
<dbReference type="GeneID" id="80348220"/>
<sequence>MPSTATYSATQSGSEQYVSRILSALTERPDDIVIDWPGGGHTRRQCADAIVSAAGVLARSGIGPGHTVAVLAGSNSPLMLFARHAANLIGAAVVYLRSTNAASSLEPLPDDQQLGILRETGASFLAVDAAHLERARRLRAALDHRLHIGAYGGGAGAVDLAAGGAGTPPAPYPAAAGDLAVITYTTGTTGRPKGICRSYRAWRYAVETMLGDEHTVMLVTTPLSHTVGPIADAVLSAGGRLHVLAGFEPGAVLRALAARRVTRVFWATPQVYQVLDHPELPGTDLSSLNTLMYGGIPASPERLAQAVGVLGPILVQSYGTTECWEIGRLEREDHTDARRRGSVGRPSWQARVVVRDPDTGRDLATGEVGEICVSSPGILTEYFRDPERTANTLRGNWFHTGDLGYLDADGYLYLVDRLQHRIKFDGVNVYPAEVEKTLLTHPAVAQAAVFGAPDADRVERIHAAVVLKPSADATADALREHVRDRMSPRHAPAVVRFRGELPVIGSGKIDKQLLRREAATR</sequence>
<protein>
    <submittedName>
        <fullName evidence="3">Fatty acid CoA ligase</fullName>
    </submittedName>
</protein>
<dbReference type="InterPro" id="IPR042099">
    <property type="entry name" value="ANL_N_sf"/>
</dbReference>